<dbReference type="InterPro" id="IPR000642">
    <property type="entry name" value="Peptidase_M41"/>
</dbReference>
<dbReference type="PANTHER" id="PTHR23076">
    <property type="entry name" value="METALLOPROTEASE M41 FTSH"/>
    <property type="match status" value="1"/>
</dbReference>
<dbReference type="InterPro" id="IPR003593">
    <property type="entry name" value="AAA+_ATPase"/>
</dbReference>
<evidence type="ECO:0000256" key="11">
    <source>
        <dbReference type="ARBA" id="ARBA00023049"/>
    </source>
</evidence>
<evidence type="ECO:0000256" key="6">
    <source>
        <dbReference type="ARBA" id="ARBA00022723"/>
    </source>
</evidence>
<dbReference type="GO" id="GO:0006515">
    <property type="term" value="P:protein quality control for misfolded or incompletely synthesized proteins"/>
    <property type="evidence" value="ECO:0007669"/>
    <property type="project" value="TreeGrafter"/>
</dbReference>
<dbReference type="PANTHER" id="PTHR23076:SF97">
    <property type="entry name" value="ATP-DEPENDENT ZINC METALLOPROTEASE YME1L1"/>
    <property type="match status" value="1"/>
</dbReference>
<evidence type="ECO:0000256" key="1">
    <source>
        <dbReference type="ARBA" id="ARBA00001947"/>
    </source>
</evidence>
<protein>
    <submittedName>
        <fullName evidence="16">ATP-dependent metallopeptidase Hfl</fullName>
    </submittedName>
</protein>
<evidence type="ECO:0000256" key="14">
    <source>
        <dbReference type="SAM" id="Phobius"/>
    </source>
</evidence>
<keyword evidence="14" id="KW-1133">Transmembrane helix</keyword>
<name>A0A6A6ESZ9_9PEZI</name>
<keyword evidence="9" id="KW-0862">Zinc</keyword>
<dbReference type="GO" id="GO:0046872">
    <property type="term" value="F:metal ion binding"/>
    <property type="evidence" value="ECO:0007669"/>
    <property type="project" value="UniProtKB-KW"/>
</dbReference>
<comment type="subcellular location">
    <subcellularLocation>
        <location evidence="2">Membrane</location>
    </subcellularLocation>
</comment>
<accession>A0A6A6ESZ9</accession>
<keyword evidence="17" id="KW-1185">Reference proteome</keyword>
<comment type="similarity">
    <text evidence="4">In the N-terminal section; belongs to the AAA ATPase family.</text>
</comment>
<evidence type="ECO:0000313" key="17">
    <source>
        <dbReference type="Proteomes" id="UP000800200"/>
    </source>
</evidence>
<dbReference type="NCBIfam" id="TIGR01241">
    <property type="entry name" value="FtsH_fam"/>
    <property type="match status" value="1"/>
</dbReference>
<evidence type="ECO:0000256" key="5">
    <source>
        <dbReference type="ARBA" id="ARBA00022670"/>
    </source>
</evidence>
<evidence type="ECO:0000256" key="13">
    <source>
        <dbReference type="SAM" id="MobiDB-lite"/>
    </source>
</evidence>
<keyword evidence="11" id="KW-0482">Metalloprotease</keyword>
<dbReference type="GO" id="GO:0007005">
    <property type="term" value="P:mitochondrion organization"/>
    <property type="evidence" value="ECO:0007669"/>
    <property type="project" value="TreeGrafter"/>
</dbReference>
<dbReference type="Proteomes" id="UP000800200">
    <property type="component" value="Unassembled WGS sequence"/>
</dbReference>
<dbReference type="GO" id="GO:0005743">
    <property type="term" value="C:mitochondrial inner membrane"/>
    <property type="evidence" value="ECO:0007669"/>
    <property type="project" value="TreeGrafter"/>
</dbReference>
<dbReference type="InterPro" id="IPR048438">
    <property type="entry name" value="Yme1-like_N"/>
</dbReference>
<dbReference type="Pfam" id="PF01434">
    <property type="entry name" value="Peptidase_M41"/>
    <property type="match status" value="1"/>
</dbReference>
<dbReference type="AlphaFoldDB" id="A0A6A6ESZ9"/>
<dbReference type="SUPFAM" id="SSF140990">
    <property type="entry name" value="FtsH protease domain-like"/>
    <property type="match status" value="1"/>
</dbReference>
<dbReference type="GO" id="GO:0004222">
    <property type="term" value="F:metalloendopeptidase activity"/>
    <property type="evidence" value="ECO:0007669"/>
    <property type="project" value="InterPro"/>
</dbReference>
<feature type="domain" description="AAA+ ATPase" evidence="15">
    <location>
        <begin position="382"/>
        <end position="518"/>
    </location>
</feature>
<feature type="transmembrane region" description="Helical" evidence="14">
    <location>
        <begin position="304"/>
        <end position="323"/>
    </location>
</feature>
<dbReference type="InterPro" id="IPR041569">
    <property type="entry name" value="AAA_lid_3"/>
</dbReference>
<keyword evidence="10" id="KW-0067">ATP-binding</keyword>
<keyword evidence="7" id="KW-0547">Nucleotide-binding</keyword>
<dbReference type="OrthoDB" id="1413014at2759"/>
<dbReference type="InterPro" id="IPR003959">
    <property type="entry name" value="ATPase_AAA_core"/>
</dbReference>
<evidence type="ECO:0000256" key="2">
    <source>
        <dbReference type="ARBA" id="ARBA00004370"/>
    </source>
</evidence>
<dbReference type="FunFam" id="1.20.58.760:FF:000001">
    <property type="entry name" value="ATP-dependent zinc metalloprotease FtsH"/>
    <property type="match status" value="1"/>
</dbReference>
<keyword evidence="14" id="KW-0812">Transmembrane</keyword>
<comment type="cofactor">
    <cofactor evidence="1">
        <name>Zn(2+)</name>
        <dbReference type="ChEBI" id="CHEBI:29105"/>
    </cofactor>
</comment>
<dbReference type="Gene3D" id="3.40.50.300">
    <property type="entry name" value="P-loop containing nucleotide triphosphate hydrolases"/>
    <property type="match status" value="1"/>
</dbReference>
<keyword evidence="5" id="KW-0645">Protease</keyword>
<evidence type="ECO:0000256" key="9">
    <source>
        <dbReference type="ARBA" id="ARBA00022833"/>
    </source>
</evidence>
<dbReference type="CDD" id="cd19501">
    <property type="entry name" value="RecA-like_FtsH"/>
    <property type="match status" value="1"/>
</dbReference>
<dbReference type="FunFam" id="3.40.50.300:FF:000175">
    <property type="entry name" value="ATP-dependent zinc metalloprotease FTSH 4"/>
    <property type="match status" value="1"/>
</dbReference>
<keyword evidence="8" id="KW-0378">Hydrolase</keyword>
<dbReference type="FunFam" id="1.10.8.60:FF:000001">
    <property type="entry name" value="ATP-dependent zinc metalloprotease FtsH"/>
    <property type="match status" value="1"/>
</dbReference>
<reference evidence="16" key="1">
    <citation type="journal article" date="2020" name="Stud. Mycol.">
        <title>101 Dothideomycetes genomes: a test case for predicting lifestyles and emergence of pathogens.</title>
        <authorList>
            <person name="Haridas S."/>
            <person name="Albert R."/>
            <person name="Binder M."/>
            <person name="Bloem J."/>
            <person name="Labutti K."/>
            <person name="Salamov A."/>
            <person name="Andreopoulos B."/>
            <person name="Baker S."/>
            <person name="Barry K."/>
            <person name="Bills G."/>
            <person name="Bluhm B."/>
            <person name="Cannon C."/>
            <person name="Castanera R."/>
            <person name="Culley D."/>
            <person name="Daum C."/>
            <person name="Ezra D."/>
            <person name="Gonzalez J."/>
            <person name="Henrissat B."/>
            <person name="Kuo A."/>
            <person name="Liang C."/>
            <person name="Lipzen A."/>
            <person name="Lutzoni F."/>
            <person name="Magnuson J."/>
            <person name="Mondo S."/>
            <person name="Nolan M."/>
            <person name="Ohm R."/>
            <person name="Pangilinan J."/>
            <person name="Park H.-J."/>
            <person name="Ramirez L."/>
            <person name="Alfaro M."/>
            <person name="Sun H."/>
            <person name="Tritt A."/>
            <person name="Yoshinaga Y."/>
            <person name="Zwiers L.-H."/>
            <person name="Turgeon B."/>
            <person name="Goodwin S."/>
            <person name="Spatafora J."/>
            <person name="Crous P."/>
            <person name="Grigoriev I."/>
        </authorList>
    </citation>
    <scope>NUCLEOTIDE SEQUENCE</scope>
    <source>
        <strain evidence="16">CBS 207.26</strain>
    </source>
</reference>
<evidence type="ECO:0000256" key="10">
    <source>
        <dbReference type="ARBA" id="ARBA00022840"/>
    </source>
</evidence>
<evidence type="ECO:0000259" key="15">
    <source>
        <dbReference type="SMART" id="SM00382"/>
    </source>
</evidence>
<evidence type="ECO:0000256" key="4">
    <source>
        <dbReference type="ARBA" id="ARBA00010550"/>
    </source>
</evidence>
<evidence type="ECO:0000256" key="8">
    <source>
        <dbReference type="ARBA" id="ARBA00022801"/>
    </source>
</evidence>
<organism evidence="16 17">
    <name type="scientific">Zopfia rhizophila CBS 207.26</name>
    <dbReference type="NCBI Taxonomy" id="1314779"/>
    <lineage>
        <taxon>Eukaryota</taxon>
        <taxon>Fungi</taxon>
        <taxon>Dikarya</taxon>
        <taxon>Ascomycota</taxon>
        <taxon>Pezizomycotina</taxon>
        <taxon>Dothideomycetes</taxon>
        <taxon>Dothideomycetes incertae sedis</taxon>
        <taxon>Zopfiaceae</taxon>
        <taxon>Zopfia</taxon>
    </lineage>
</organism>
<comment type="similarity">
    <text evidence="3">In the C-terminal section; belongs to the peptidase M41 family.</text>
</comment>
<dbReference type="EMBL" id="ML994613">
    <property type="protein sequence ID" value="KAF2193848.1"/>
    <property type="molecule type" value="Genomic_DNA"/>
</dbReference>
<dbReference type="Pfam" id="PF21232">
    <property type="entry name" value="Yme1-like_N"/>
    <property type="match status" value="1"/>
</dbReference>
<sequence length="826" mass="89802">MALQAPVNIQNIVFATPELWPTMSAVLKSPWQGLTRHSTSANAARQNQTYRAAGSADITQATEHQGRSALTLPESLQSLPMSAFRNIPSPDVLRSIPTVAGTIASVPHNALRLCNPMARHMPFKAMMARQYSTTSRIGPLANLRPVPRPGNLGLALAQRPSIFGSTSRNVLAHLEQTANNNPTSATAQNAFYSALLRAGMSNIIVERYQTGHFATSPAVDALYMKALDKLGQSEGAAAFQSAKDAQGGNALSPQQMQALGQAVGAHIGGGQLGKTRGGSGHKSDPLYVVIEESMWSTIFKWARWLLSFGLSAYVALILITLFVETSGVLKKVGGGSTAEVRPEHQNTRFSDVHGCDEAKEELQDIVDFLKNPDRYNKLGGRLPKGVLLIGPPGTGKTLLARAVAGEAGVPFFYMSGSEFDEVYVGVGAKRVRELFNAARSKAPAIVFIDELDAVGGKRNSRDANYHRQTLNQLLNDLDGFDQSTGVIFIAATNHPEILDKALTRPGRFDRHVAVELPDIRGRMAILKHHMKKIRLAPEVDLSKVARGTPGFSGADLENVANSAAIRASKNQNKYVTVDDLEWAKDKIMMGAEKRSRVVHLKDKLHTAYHEGGHTLVGLYTKMFQEVHKATILPRGSANGVTHFLPNEATHQTRQEYLAYIQMCMGGKMAEELIYGEENVSSGASSDIQQATAAAHRMVTVFGFSDRLGNVDLYSNYRDLSPDTKRLIDNEVRRIIEEARMNAKQLLKEHRKELDLLAQGLVQYETLDKEEILKVIKGEKLPDRFMSMPDTPIKIPDIPATPAINPPAPGNGSDPPGPPPGPGVPAS</sequence>
<dbReference type="Gene3D" id="1.10.8.60">
    <property type="match status" value="1"/>
</dbReference>
<evidence type="ECO:0000256" key="7">
    <source>
        <dbReference type="ARBA" id="ARBA00022741"/>
    </source>
</evidence>
<dbReference type="Pfam" id="PF17862">
    <property type="entry name" value="AAA_lid_3"/>
    <property type="match status" value="1"/>
</dbReference>
<dbReference type="InterPro" id="IPR027417">
    <property type="entry name" value="P-loop_NTPase"/>
</dbReference>
<dbReference type="GO" id="GO:0004176">
    <property type="term" value="F:ATP-dependent peptidase activity"/>
    <property type="evidence" value="ECO:0007669"/>
    <property type="project" value="InterPro"/>
</dbReference>
<proteinExistence type="inferred from homology"/>
<dbReference type="GO" id="GO:0005524">
    <property type="term" value="F:ATP binding"/>
    <property type="evidence" value="ECO:0007669"/>
    <property type="project" value="UniProtKB-KW"/>
</dbReference>
<feature type="compositionally biased region" description="Pro residues" evidence="13">
    <location>
        <begin position="803"/>
        <end position="826"/>
    </location>
</feature>
<dbReference type="GO" id="GO:0016887">
    <property type="term" value="F:ATP hydrolysis activity"/>
    <property type="evidence" value="ECO:0007669"/>
    <property type="project" value="InterPro"/>
</dbReference>
<dbReference type="SMART" id="SM00382">
    <property type="entry name" value="AAA"/>
    <property type="match status" value="1"/>
</dbReference>
<dbReference type="HAMAP" id="MF_01458">
    <property type="entry name" value="FtsH"/>
    <property type="match status" value="1"/>
</dbReference>
<gene>
    <name evidence="16" type="ORF">K469DRAFT_652540</name>
</gene>
<keyword evidence="12 14" id="KW-0472">Membrane</keyword>
<evidence type="ECO:0000256" key="3">
    <source>
        <dbReference type="ARBA" id="ARBA00010044"/>
    </source>
</evidence>
<feature type="region of interest" description="Disordered" evidence="13">
    <location>
        <begin position="788"/>
        <end position="826"/>
    </location>
</feature>
<dbReference type="InterPro" id="IPR005936">
    <property type="entry name" value="FtsH"/>
</dbReference>
<evidence type="ECO:0000256" key="12">
    <source>
        <dbReference type="ARBA" id="ARBA00023136"/>
    </source>
</evidence>
<dbReference type="SUPFAM" id="SSF52540">
    <property type="entry name" value="P-loop containing nucleoside triphosphate hydrolases"/>
    <property type="match status" value="1"/>
</dbReference>
<dbReference type="Gene3D" id="1.20.58.760">
    <property type="entry name" value="Peptidase M41"/>
    <property type="match status" value="1"/>
</dbReference>
<dbReference type="Pfam" id="PF00004">
    <property type="entry name" value="AAA"/>
    <property type="match status" value="1"/>
</dbReference>
<keyword evidence="6" id="KW-0479">Metal-binding</keyword>
<evidence type="ECO:0000313" key="16">
    <source>
        <dbReference type="EMBL" id="KAF2193848.1"/>
    </source>
</evidence>
<dbReference type="InterPro" id="IPR037219">
    <property type="entry name" value="Peptidase_M41-like"/>
</dbReference>